<dbReference type="OrthoDB" id="926075at2"/>
<evidence type="ECO:0000259" key="2">
    <source>
        <dbReference type="Pfam" id="PF03629"/>
    </source>
</evidence>
<evidence type="ECO:0000313" key="4">
    <source>
        <dbReference type="Proteomes" id="UP000245880"/>
    </source>
</evidence>
<proteinExistence type="predicted"/>
<sequence>MSSLIRFTLQLALIAGFILVYSATSGQSFGPITFNGLPDNKQLFAREQDNHAVVSLTGTAQPSDFQQLTLVTYRNNQRFGYSSFPLVYSNGNASSFTLTTRLKAELAEYAIEVYVKKSSKDSSLLVRKVDLVAGDFYIIYGQSNAVAWEVDYTYRHEYCRTMGFAANIGQAWGLSNDLGPRVGIFGIEFQKQIAERYQIPTCVINGALAGASIEYLTNRNEADHADVSTAYGGLLNMAQRTGLLSHVKGIMYWQGETEASSNDPLSWAPVFDRLMQQWQEDIPNVEKIYVFQLPLFGGGPYDDRIGVLREQQRTLNKKYPIIQPYAALGATGWNGFHYGLEGYLKLGQELADMAGYYHYNQKKKISSPSLQKAYYSTPERDEITLVFEDYQRMVYPKDTLVHNIEGSLEPQSIYSMKDFFYLNKEWKKLKSGRADANRIILTLKEVGSDSLIKYLPSKYHYTGLNTAPWVYVGPFLSNQEGFRALAFHHTPISPYQALQPLSLSATEPREEVELTWNLLPGIEGYQLDIYDSNPLSAGHIVVQLTAQQNSFIYSEAKQGMPVTYSIRAIYPSIESEIISTQYIKKSADRLVTGIAQGQAAMVVFPNPVTNIVRIQSEASPIKRIELFTRGGILIRSYDFESVAQAEVELTGLEPDTYLLRIVTKDYTRTQRILYTP</sequence>
<dbReference type="GO" id="GO:0016788">
    <property type="term" value="F:hydrolase activity, acting on ester bonds"/>
    <property type="evidence" value="ECO:0007669"/>
    <property type="project" value="UniProtKB-ARBA"/>
</dbReference>
<evidence type="ECO:0000256" key="1">
    <source>
        <dbReference type="ARBA" id="ARBA00022801"/>
    </source>
</evidence>
<dbReference type="InterPro" id="IPR026444">
    <property type="entry name" value="Secre_tail"/>
</dbReference>
<dbReference type="Proteomes" id="UP000245880">
    <property type="component" value="Unassembled WGS sequence"/>
</dbReference>
<dbReference type="InterPro" id="IPR036514">
    <property type="entry name" value="SGNH_hydro_sf"/>
</dbReference>
<dbReference type="SUPFAM" id="SSF52266">
    <property type="entry name" value="SGNH hydrolase"/>
    <property type="match status" value="1"/>
</dbReference>
<dbReference type="Pfam" id="PF03629">
    <property type="entry name" value="SASA"/>
    <property type="match status" value="1"/>
</dbReference>
<gene>
    <name evidence="3" type="ORF">CLV98_10138</name>
</gene>
<protein>
    <submittedName>
        <fullName evidence="3">Putative secreted protein (Por secretion system target)</fullName>
    </submittedName>
</protein>
<organism evidence="3 4">
    <name type="scientific">Dyadobacter jejuensis</name>
    <dbReference type="NCBI Taxonomy" id="1082580"/>
    <lineage>
        <taxon>Bacteria</taxon>
        <taxon>Pseudomonadati</taxon>
        <taxon>Bacteroidota</taxon>
        <taxon>Cytophagia</taxon>
        <taxon>Cytophagales</taxon>
        <taxon>Spirosomataceae</taxon>
        <taxon>Dyadobacter</taxon>
    </lineage>
</organism>
<dbReference type="InterPro" id="IPR005181">
    <property type="entry name" value="SASA"/>
</dbReference>
<dbReference type="RefSeq" id="WP_109671796.1">
    <property type="nucleotide sequence ID" value="NZ_QGDT01000001.1"/>
</dbReference>
<evidence type="ECO:0000313" key="3">
    <source>
        <dbReference type="EMBL" id="PWJ59864.1"/>
    </source>
</evidence>
<feature type="domain" description="Sialate O-acetylesterase" evidence="2">
    <location>
        <begin position="186"/>
        <end position="353"/>
    </location>
</feature>
<reference evidence="3 4" key="1">
    <citation type="submission" date="2018-03" db="EMBL/GenBank/DDBJ databases">
        <title>Genomic Encyclopedia of Archaeal and Bacterial Type Strains, Phase II (KMG-II): from individual species to whole genera.</title>
        <authorList>
            <person name="Goeker M."/>
        </authorList>
    </citation>
    <scope>NUCLEOTIDE SEQUENCE [LARGE SCALE GENOMIC DNA]</scope>
    <source>
        <strain evidence="3 4">DSM 100346</strain>
    </source>
</reference>
<keyword evidence="1" id="KW-0378">Hydrolase</keyword>
<dbReference type="NCBIfam" id="TIGR04183">
    <property type="entry name" value="Por_Secre_tail"/>
    <property type="match status" value="1"/>
</dbReference>
<dbReference type="Gene3D" id="3.40.50.1110">
    <property type="entry name" value="SGNH hydrolase"/>
    <property type="match status" value="1"/>
</dbReference>
<dbReference type="EMBL" id="QGDT01000001">
    <property type="protein sequence ID" value="PWJ59864.1"/>
    <property type="molecule type" value="Genomic_DNA"/>
</dbReference>
<dbReference type="AlphaFoldDB" id="A0A316ARK9"/>
<keyword evidence="4" id="KW-1185">Reference proteome</keyword>
<accession>A0A316ARK9</accession>
<name>A0A316ARK9_9BACT</name>
<comment type="caution">
    <text evidence="3">The sequence shown here is derived from an EMBL/GenBank/DDBJ whole genome shotgun (WGS) entry which is preliminary data.</text>
</comment>